<comment type="caution">
    <text evidence="2">The sequence shown here is derived from an EMBL/GenBank/DDBJ whole genome shotgun (WGS) entry which is preliminary data.</text>
</comment>
<reference evidence="2 3" key="1">
    <citation type="submission" date="2017-01" db="EMBL/GenBank/DDBJ databases">
        <authorList>
            <person name="Mah S.A."/>
            <person name="Swanson W.J."/>
            <person name="Moy G.W."/>
            <person name="Vacquier V.D."/>
        </authorList>
    </citation>
    <scope>NUCLEOTIDE SEQUENCE [LARGE SCALE GENOMIC DNA]</scope>
    <source>
        <strain evidence="2 3">GSMNP</strain>
    </source>
</reference>
<feature type="compositionally biased region" description="Basic and acidic residues" evidence="1">
    <location>
        <begin position="36"/>
        <end position="49"/>
    </location>
</feature>
<protein>
    <submittedName>
        <fullName evidence="2">Uncharacterized protein</fullName>
    </submittedName>
</protein>
<name>A0A1R1XYF7_9FUNG</name>
<sequence>MKINNILPSCTPSQRGSRYEEDYDNQTHPPTSTSMRSDEEYEHGMDRRSSPHNGGFPKKDIQEAVSKIAWKEQENIS</sequence>
<keyword evidence="3" id="KW-1185">Reference proteome</keyword>
<dbReference type="EMBL" id="LSSN01001438">
    <property type="protein sequence ID" value="OMJ19648.1"/>
    <property type="molecule type" value="Genomic_DNA"/>
</dbReference>
<gene>
    <name evidence="2" type="ORF">AYI70_g4598</name>
</gene>
<evidence type="ECO:0000313" key="2">
    <source>
        <dbReference type="EMBL" id="OMJ19648.1"/>
    </source>
</evidence>
<evidence type="ECO:0000256" key="1">
    <source>
        <dbReference type="SAM" id="MobiDB-lite"/>
    </source>
</evidence>
<proteinExistence type="predicted"/>
<dbReference type="AlphaFoldDB" id="A0A1R1XYF7"/>
<organism evidence="2 3">
    <name type="scientific">Smittium culicis</name>
    <dbReference type="NCBI Taxonomy" id="133412"/>
    <lineage>
        <taxon>Eukaryota</taxon>
        <taxon>Fungi</taxon>
        <taxon>Fungi incertae sedis</taxon>
        <taxon>Zoopagomycota</taxon>
        <taxon>Kickxellomycotina</taxon>
        <taxon>Harpellomycetes</taxon>
        <taxon>Harpellales</taxon>
        <taxon>Legeriomycetaceae</taxon>
        <taxon>Smittium</taxon>
    </lineage>
</organism>
<feature type="compositionally biased region" description="Polar residues" evidence="1">
    <location>
        <begin position="26"/>
        <end position="35"/>
    </location>
</feature>
<feature type="compositionally biased region" description="Polar residues" evidence="1">
    <location>
        <begin position="1"/>
        <end position="16"/>
    </location>
</feature>
<dbReference type="Proteomes" id="UP000187283">
    <property type="component" value="Unassembled WGS sequence"/>
</dbReference>
<feature type="region of interest" description="Disordered" evidence="1">
    <location>
        <begin position="1"/>
        <end position="77"/>
    </location>
</feature>
<evidence type="ECO:0000313" key="3">
    <source>
        <dbReference type="Proteomes" id="UP000187283"/>
    </source>
</evidence>
<accession>A0A1R1XYF7</accession>